<reference evidence="1 2" key="1">
    <citation type="journal article" date="2017" name="Nat. Commun.">
        <title>Genome assembly with in vitro proximity ligation data and whole-genome triplication in lettuce.</title>
        <authorList>
            <person name="Reyes-Chin-Wo S."/>
            <person name="Wang Z."/>
            <person name="Yang X."/>
            <person name="Kozik A."/>
            <person name="Arikit S."/>
            <person name="Song C."/>
            <person name="Xia L."/>
            <person name="Froenicke L."/>
            <person name="Lavelle D.O."/>
            <person name="Truco M.J."/>
            <person name="Xia R."/>
            <person name="Zhu S."/>
            <person name="Xu C."/>
            <person name="Xu H."/>
            <person name="Xu X."/>
            <person name="Cox K."/>
            <person name="Korf I."/>
            <person name="Meyers B.C."/>
            <person name="Michelmore R.W."/>
        </authorList>
    </citation>
    <scope>NUCLEOTIDE SEQUENCE [LARGE SCALE GENOMIC DNA]</scope>
    <source>
        <strain evidence="2">cv. Salinas</strain>
        <tissue evidence="1">Seedlings</tissue>
    </source>
</reference>
<dbReference type="Proteomes" id="UP000235145">
    <property type="component" value="Unassembled WGS sequence"/>
</dbReference>
<name>A0A9R1W9X4_LACSA</name>
<dbReference type="AlphaFoldDB" id="A0A9R1W9X4"/>
<proteinExistence type="predicted"/>
<comment type="caution">
    <text evidence="1">The sequence shown here is derived from an EMBL/GenBank/DDBJ whole genome shotgun (WGS) entry which is preliminary data.</text>
</comment>
<gene>
    <name evidence="1" type="ORF">LSAT_V11C300148770</name>
</gene>
<protein>
    <submittedName>
        <fullName evidence="1">Uncharacterized protein</fullName>
    </submittedName>
</protein>
<sequence>MSFLSSESIPLERAIFFNASEASFSKTAVKNAERTISAIAYCEDSKWEHLFYLWYHLSVHEFNLRRENKGTGLVKKECSHMHVFVYLYIKTNIRREIYFHCCFNVMETAASPTTMEDCCVKVAVHIKPLIGDEKLQACKDCVAVIPGKRQVKELPTHLLIVSSFADC</sequence>
<evidence type="ECO:0000313" key="2">
    <source>
        <dbReference type="Proteomes" id="UP000235145"/>
    </source>
</evidence>
<accession>A0A9R1W9X4</accession>
<keyword evidence="2" id="KW-1185">Reference proteome</keyword>
<evidence type="ECO:0000313" key="1">
    <source>
        <dbReference type="EMBL" id="KAJ0218786.1"/>
    </source>
</evidence>
<dbReference type="EMBL" id="NBSK02000003">
    <property type="protein sequence ID" value="KAJ0218786.1"/>
    <property type="molecule type" value="Genomic_DNA"/>
</dbReference>
<organism evidence="1 2">
    <name type="scientific">Lactuca sativa</name>
    <name type="common">Garden lettuce</name>
    <dbReference type="NCBI Taxonomy" id="4236"/>
    <lineage>
        <taxon>Eukaryota</taxon>
        <taxon>Viridiplantae</taxon>
        <taxon>Streptophyta</taxon>
        <taxon>Embryophyta</taxon>
        <taxon>Tracheophyta</taxon>
        <taxon>Spermatophyta</taxon>
        <taxon>Magnoliopsida</taxon>
        <taxon>eudicotyledons</taxon>
        <taxon>Gunneridae</taxon>
        <taxon>Pentapetalae</taxon>
        <taxon>asterids</taxon>
        <taxon>campanulids</taxon>
        <taxon>Asterales</taxon>
        <taxon>Asteraceae</taxon>
        <taxon>Cichorioideae</taxon>
        <taxon>Cichorieae</taxon>
        <taxon>Lactucinae</taxon>
        <taxon>Lactuca</taxon>
    </lineage>
</organism>